<accession>B9SP48</accession>
<protein>
    <submittedName>
        <fullName evidence="1">Uncharacterized protein</fullName>
    </submittedName>
</protein>
<dbReference type="InParanoid" id="B9SP48"/>
<keyword evidence="2" id="KW-1185">Reference proteome</keyword>
<evidence type="ECO:0000313" key="1">
    <source>
        <dbReference type="EMBL" id="EEF34628.1"/>
    </source>
</evidence>
<sequence length="61" mass="5722">MAPNCVSGGRASTSTDIDVDRECVLGGAGGGCDNEGCKVKTYIRGGGGGGDGSAVCLVGGG</sequence>
<gene>
    <name evidence="1" type="ORF">RCOM_0617640</name>
</gene>
<dbReference type="EMBL" id="EQ974060">
    <property type="protein sequence ID" value="EEF34628.1"/>
    <property type="molecule type" value="Genomic_DNA"/>
</dbReference>
<dbReference type="AlphaFoldDB" id="B9SP48"/>
<reference evidence="2" key="1">
    <citation type="journal article" date="2010" name="Nat. Biotechnol.">
        <title>Draft genome sequence of the oilseed species Ricinus communis.</title>
        <authorList>
            <person name="Chan A.P."/>
            <person name="Crabtree J."/>
            <person name="Zhao Q."/>
            <person name="Lorenzi H."/>
            <person name="Orvis J."/>
            <person name="Puiu D."/>
            <person name="Melake-Berhan A."/>
            <person name="Jones K.M."/>
            <person name="Redman J."/>
            <person name="Chen G."/>
            <person name="Cahoon E.B."/>
            <person name="Gedil M."/>
            <person name="Stanke M."/>
            <person name="Haas B.J."/>
            <person name="Wortman J.R."/>
            <person name="Fraser-Liggett C.M."/>
            <person name="Ravel J."/>
            <person name="Rabinowicz P.D."/>
        </authorList>
    </citation>
    <scope>NUCLEOTIDE SEQUENCE [LARGE SCALE GENOMIC DNA]</scope>
    <source>
        <strain evidence="2">cv. Hale</strain>
    </source>
</reference>
<proteinExistence type="predicted"/>
<organism evidence="1 2">
    <name type="scientific">Ricinus communis</name>
    <name type="common">Castor bean</name>
    <dbReference type="NCBI Taxonomy" id="3988"/>
    <lineage>
        <taxon>Eukaryota</taxon>
        <taxon>Viridiplantae</taxon>
        <taxon>Streptophyta</taxon>
        <taxon>Embryophyta</taxon>
        <taxon>Tracheophyta</taxon>
        <taxon>Spermatophyta</taxon>
        <taxon>Magnoliopsida</taxon>
        <taxon>eudicotyledons</taxon>
        <taxon>Gunneridae</taxon>
        <taxon>Pentapetalae</taxon>
        <taxon>rosids</taxon>
        <taxon>fabids</taxon>
        <taxon>Malpighiales</taxon>
        <taxon>Euphorbiaceae</taxon>
        <taxon>Acalyphoideae</taxon>
        <taxon>Acalypheae</taxon>
        <taxon>Ricinus</taxon>
    </lineage>
</organism>
<dbReference type="Proteomes" id="UP000008311">
    <property type="component" value="Unassembled WGS sequence"/>
</dbReference>
<name>B9SP48_RICCO</name>
<evidence type="ECO:0000313" key="2">
    <source>
        <dbReference type="Proteomes" id="UP000008311"/>
    </source>
</evidence>